<dbReference type="NCBIfam" id="TIGR02401">
    <property type="entry name" value="trehalose_TreY"/>
    <property type="match status" value="1"/>
</dbReference>
<evidence type="ECO:0000259" key="1">
    <source>
        <dbReference type="SMART" id="SM00642"/>
    </source>
</evidence>
<dbReference type="Gene3D" id="3.20.20.80">
    <property type="entry name" value="Glycosidases"/>
    <property type="match status" value="3"/>
</dbReference>
<dbReference type="Pfam" id="PF00128">
    <property type="entry name" value="Alpha-amylase"/>
    <property type="match status" value="1"/>
</dbReference>
<dbReference type="PANTHER" id="PTHR10357">
    <property type="entry name" value="ALPHA-AMYLASE FAMILY MEMBER"/>
    <property type="match status" value="1"/>
</dbReference>
<reference evidence="2 3" key="1">
    <citation type="submission" date="2016-11" db="EMBL/GenBank/DDBJ databases">
        <authorList>
            <person name="Jaros S."/>
            <person name="Januszkiewicz K."/>
            <person name="Wedrychowicz H."/>
        </authorList>
    </citation>
    <scope>NUCLEOTIDE SEQUENCE [LARGE SCALE GENOMIC DNA]</scope>
    <source>
        <strain evidence="2 3">GAS138</strain>
    </source>
</reference>
<dbReference type="OrthoDB" id="9761577at2"/>
<dbReference type="GO" id="GO:0030980">
    <property type="term" value="P:alpha-glucan catabolic process"/>
    <property type="evidence" value="ECO:0007669"/>
    <property type="project" value="TreeGrafter"/>
</dbReference>
<dbReference type="Proteomes" id="UP000189796">
    <property type="component" value="Chromosome I"/>
</dbReference>
<evidence type="ECO:0000313" key="3">
    <source>
        <dbReference type="Proteomes" id="UP000189796"/>
    </source>
</evidence>
<dbReference type="InterPro" id="IPR006047">
    <property type="entry name" value="GH13_cat_dom"/>
</dbReference>
<dbReference type="GO" id="GO:0047470">
    <property type="term" value="F:(1,4)-alpha-D-glucan 1-alpha-D-glucosylmutase activity"/>
    <property type="evidence" value="ECO:0007669"/>
    <property type="project" value="TreeGrafter"/>
</dbReference>
<dbReference type="InterPro" id="IPR012767">
    <property type="entry name" value="Trehalose_TreY"/>
</dbReference>
<feature type="domain" description="Glycosyl hydrolase family 13 catalytic" evidence="1">
    <location>
        <begin position="6"/>
        <end position="496"/>
    </location>
</feature>
<dbReference type="AlphaFoldDB" id="A0A1M5IVN1"/>
<dbReference type="InterPro" id="IPR017853">
    <property type="entry name" value="GH"/>
</dbReference>
<dbReference type="RefSeq" id="WP_079607091.1">
    <property type="nucleotide sequence ID" value="NZ_LT670817.1"/>
</dbReference>
<dbReference type="PANTHER" id="PTHR10357:SF216">
    <property type="entry name" value="MALTOOLIGOSYL TREHALOSE SYNTHASE-RELATED"/>
    <property type="match status" value="1"/>
</dbReference>
<name>A0A1M5IVN1_9BRAD</name>
<dbReference type="EMBL" id="LT670817">
    <property type="protein sequence ID" value="SHG32354.1"/>
    <property type="molecule type" value="Genomic_DNA"/>
</dbReference>
<accession>A0A1M5IVN1</accession>
<dbReference type="CDD" id="cd11336">
    <property type="entry name" value="AmyAc_MTSase"/>
    <property type="match status" value="1"/>
</dbReference>
<gene>
    <name evidence="2" type="ORF">SAMN05443248_1148</name>
</gene>
<dbReference type="Gene3D" id="3.30.1590.10">
    <property type="entry name" value="Maltooligosyl trehalose synthase, domain 2"/>
    <property type="match status" value="1"/>
</dbReference>
<dbReference type="SUPFAM" id="SSF51445">
    <property type="entry name" value="(Trans)glycosidases"/>
    <property type="match status" value="1"/>
</dbReference>
<organism evidence="2 3">
    <name type="scientific">Bradyrhizobium erythrophlei</name>
    <dbReference type="NCBI Taxonomy" id="1437360"/>
    <lineage>
        <taxon>Bacteria</taxon>
        <taxon>Pseudomonadati</taxon>
        <taxon>Pseudomonadota</taxon>
        <taxon>Alphaproteobacteria</taxon>
        <taxon>Hyphomicrobiales</taxon>
        <taxon>Nitrobacteraceae</taxon>
        <taxon>Bradyrhizobium</taxon>
    </lineage>
</organism>
<proteinExistence type="predicted"/>
<evidence type="ECO:0000313" key="2">
    <source>
        <dbReference type="EMBL" id="SHG32354.1"/>
    </source>
</evidence>
<dbReference type="SMART" id="SM00642">
    <property type="entry name" value="Aamy"/>
    <property type="match status" value="1"/>
</dbReference>
<protein>
    <submittedName>
        <fullName evidence="2">Maltooligosyl trehalose synthase</fullName>
    </submittedName>
</protein>
<dbReference type="GO" id="GO:0005992">
    <property type="term" value="P:trehalose biosynthetic process"/>
    <property type="evidence" value="ECO:0007669"/>
    <property type="project" value="TreeGrafter"/>
</dbReference>
<sequence>MPPAIPIATYRVQLTANFDFDAAAAIVPYLKALGVTHLYASPFMKARKGSTHGYDIVDHTRLNPELGGEDGFERLSAALKAHDLGLILDFVPNHVGVHFADNPWWLDVLEWGPASSHAVSFDIDWELLPYRTRSGVLLPIIGSSYGEALEKGDIELRYDADEGSFSAWYFEHRLPIAPERYSEILRAIVREAGAEGSATGKRILDLASRQRGLRHPNRNEAPAFKTELRDIAGSAEIIARGLDAYRAGPDRPAQILALHHLLERQHYRLGHWRLASSDINYRRFFDVNTLAGLRVEDAGTFEAIHRLVRKLITEGKLEGLRLDHIDGLRDPAQYFHRLRRLIRDAKGTDATPFYMLIEKILGEGEKLHSFAGVHGTTGYEWLNTITQALVDGKGLEPLDEVWRQISNTSPKLEPVLKQAKRRVLETLLTSEFTVLARLLARIAGGHYTTRDFSADSLRQALELYILHFPVYRTYLTAAGPTEHDRALISETIEKARADWFAADEGIFDFLRDTLTMDLIKPGGPAHSAPRVRRFAMKVQQFTGPMMAKSLEDTTFYRYHRLLALNEVGGDPAARALSIDAFHEAMTIRAKEWPHGMTATATHDTKRGEDARARLMALSEIPGEWTSAVARWKILNAPHLVIEGEMRAPSAAFEYMLYQALLGAWPAEGQDDSLLERLQAYALKAAREGKQETSWLNPNEAYEAGLRTFLARILDRSASAEFLNSLENLARRVSLLGALNSLSQITLKATMPGVPDFYQGTEFWDLSLVDPDNRRPVDFAERAAVLASLQTPDWECLAQNWCNGHLKLAWTRDLLKVRTELAEVFAHGYYEPLQVSGPHRDHVIAFARRRGRDAAIIAVAKSFAPLSQGGRAWPRAEVFEGTLNLKGYSVAGISGERGATEVPLSALFQHLPTAVLKASFVGTARRARKRSPGLKRA</sequence>